<name>A0A7C8IHJ9_9PLEO</name>
<evidence type="ECO:0000313" key="2">
    <source>
        <dbReference type="Proteomes" id="UP000481861"/>
    </source>
</evidence>
<proteinExistence type="predicted"/>
<dbReference type="PANTHER" id="PTHR35040">
    <property type="match status" value="1"/>
</dbReference>
<sequence>MSVLLPLYMYPWPGTWDPLYWAANVNPQVQFTVILNPCSGPCVNSTPEAPYLIEMPRLREWPNIRTLGYVATNYTNKPIDDLINEIHTYANWSSILNDTRMAVDGIFFDETPGAYDWQKHAYLTQAHDEVKRSEMLGQRIVVHNPGVLPDITWNYLDITDITVIWEETFTNWLDRTKFNRLKNFHNTTNLPKSAFAIMLHSIPDIPDELLEWTVAQLKEMVEWNFISSVSQAGEYWHSFSSVFGKFMEAYGKT</sequence>
<gene>
    <name evidence="1" type="ORF">BDV95DRAFT_480548</name>
</gene>
<dbReference type="EMBL" id="JAADJZ010000001">
    <property type="protein sequence ID" value="KAF2877806.1"/>
    <property type="molecule type" value="Genomic_DNA"/>
</dbReference>
<evidence type="ECO:0000313" key="1">
    <source>
        <dbReference type="EMBL" id="KAF2877806.1"/>
    </source>
</evidence>
<organism evidence="1 2">
    <name type="scientific">Massariosphaeria phaeospora</name>
    <dbReference type="NCBI Taxonomy" id="100035"/>
    <lineage>
        <taxon>Eukaryota</taxon>
        <taxon>Fungi</taxon>
        <taxon>Dikarya</taxon>
        <taxon>Ascomycota</taxon>
        <taxon>Pezizomycotina</taxon>
        <taxon>Dothideomycetes</taxon>
        <taxon>Pleosporomycetidae</taxon>
        <taxon>Pleosporales</taxon>
        <taxon>Pleosporales incertae sedis</taxon>
        <taxon>Massariosphaeria</taxon>
    </lineage>
</organism>
<reference evidence="1 2" key="1">
    <citation type="submission" date="2020-01" db="EMBL/GenBank/DDBJ databases">
        <authorList>
            <consortium name="DOE Joint Genome Institute"/>
            <person name="Haridas S."/>
            <person name="Albert R."/>
            <person name="Binder M."/>
            <person name="Bloem J."/>
            <person name="Labutti K."/>
            <person name="Salamov A."/>
            <person name="Andreopoulos B."/>
            <person name="Baker S.E."/>
            <person name="Barry K."/>
            <person name="Bills G."/>
            <person name="Bluhm B.H."/>
            <person name="Cannon C."/>
            <person name="Castanera R."/>
            <person name="Culley D.E."/>
            <person name="Daum C."/>
            <person name="Ezra D."/>
            <person name="Gonzalez J.B."/>
            <person name="Henrissat B."/>
            <person name="Kuo A."/>
            <person name="Liang C."/>
            <person name="Lipzen A."/>
            <person name="Lutzoni F."/>
            <person name="Magnuson J."/>
            <person name="Mondo S."/>
            <person name="Nolan M."/>
            <person name="Ohm R."/>
            <person name="Pangilinan J."/>
            <person name="Park H.-J.H."/>
            <person name="Ramirez L."/>
            <person name="Alfaro M."/>
            <person name="Sun H."/>
            <person name="Tritt A."/>
            <person name="Yoshinaga Y."/>
            <person name="Zwiers L.-H.L."/>
            <person name="Turgeon B.G."/>
            <person name="Goodwin S.B."/>
            <person name="Spatafora J.W."/>
            <person name="Crous P.W."/>
            <person name="Grigoriev I.V."/>
        </authorList>
    </citation>
    <scope>NUCLEOTIDE SEQUENCE [LARGE SCALE GENOMIC DNA]</scope>
    <source>
        <strain evidence="1 2">CBS 611.86</strain>
    </source>
</reference>
<dbReference type="OrthoDB" id="5342184at2759"/>
<accession>A0A7C8IHJ9</accession>
<dbReference type="AlphaFoldDB" id="A0A7C8IHJ9"/>
<comment type="caution">
    <text evidence="1">The sequence shown here is derived from an EMBL/GenBank/DDBJ whole genome shotgun (WGS) entry which is preliminary data.</text>
</comment>
<protein>
    <submittedName>
        <fullName evidence="1">Spherulation-specific family 4</fullName>
    </submittedName>
</protein>
<keyword evidence="2" id="KW-1185">Reference proteome</keyword>
<dbReference type="Pfam" id="PF12138">
    <property type="entry name" value="Spherulin4"/>
    <property type="match status" value="1"/>
</dbReference>
<dbReference type="PANTHER" id="PTHR35040:SF7">
    <property type="entry name" value="FIBRONECTIN TYPE-III DOMAIN-CONTAINING PROTEIN-RELATED"/>
    <property type="match status" value="1"/>
</dbReference>
<dbReference type="InterPro" id="IPR021986">
    <property type="entry name" value="Spherulin4"/>
</dbReference>
<dbReference type="Proteomes" id="UP000481861">
    <property type="component" value="Unassembled WGS sequence"/>
</dbReference>